<evidence type="ECO:0000259" key="6">
    <source>
        <dbReference type="PROSITE" id="PS50164"/>
    </source>
</evidence>
<dbReference type="GO" id="GO:0009381">
    <property type="term" value="F:excinuclease ABC activity"/>
    <property type="evidence" value="ECO:0007669"/>
    <property type="project" value="InterPro"/>
</dbReference>
<comment type="caution">
    <text evidence="8">The sequence shown here is derived from an EMBL/GenBank/DDBJ whole genome shotgun (WGS) entry which is preliminary data.</text>
</comment>
<reference evidence="8 9" key="1">
    <citation type="journal article" date="2016" name="Nat. Commun.">
        <title>Thousands of microbial genomes shed light on interconnected biogeochemical processes in an aquifer system.</title>
        <authorList>
            <person name="Anantharaman K."/>
            <person name="Brown C.T."/>
            <person name="Hug L.A."/>
            <person name="Sharon I."/>
            <person name="Castelle C.J."/>
            <person name="Probst A.J."/>
            <person name="Thomas B.C."/>
            <person name="Singh A."/>
            <person name="Wilkins M.J."/>
            <person name="Karaoz U."/>
            <person name="Brodie E.L."/>
            <person name="Williams K.H."/>
            <person name="Hubbard S.S."/>
            <person name="Banfield J.F."/>
        </authorList>
    </citation>
    <scope>NUCLEOTIDE SEQUENCE [LARGE SCALE GENOMIC DNA]</scope>
</reference>
<accession>A0A1F7UTJ1</accession>
<dbReference type="InterPro" id="IPR050066">
    <property type="entry name" value="UvrABC_protein_C"/>
</dbReference>
<evidence type="ECO:0008006" key="10">
    <source>
        <dbReference type="Google" id="ProtNLM"/>
    </source>
</evidence>
<keyword evidence="5" id="KW-0234">DNA repair</keyword>
<dbReference type="Gene3D" id="3.40.1440.10">
    <property type="entry name" value="GIY-YIG endonuclease"/>
    <property type="match status" value="1"/>
</dbReference>
<evidence type="ECO:0000256" key="3">
    <source>
        <dbReference type="ARBA" id="ARBA00022769"/>
    </source>
</evidence>
<dbReference type="PROSITE" id="PS50165">
    <property type="entry name" value="UVRC"/>
    <property type="match status" value="1"/>
</dbReference>
<proteinExistence type="predicted"/>
<dbReference type="PANTHER" id="PTHR30562">
    <property type="entry name" value="UVRC/OXIDOREDUCTASE"/>
    <property type="match status" value="1"/>
</dbReference>
<dbReference type="EMBL" id="MGEK01000026">
    <property type="protein sequence ID" value="OGL81612.1"/>
    <property type="molecule type" value="Genomic_DNA"/>
</dbReference>
<dbReference type="AlphaFoldDB" id="A0A1F7UTJ1"/>
<dbReference type="InterPro" id="IPR001162">
    <property type="entry name" value="UvrC_RNase_H_dom"/>
</dbReference>
<sequence length="520" mass="60308">MVKIKKEKIPTSPGVYFFKDKNGNMLYVGKATSLKNRISSYFVKNNGLSPAKHRLLDEAATVTWEETPSEIEALLQESHYIKKYQPRFNVLLRDDKTYLSVKITDEEYPRVLTTRKIEKDGTYFGPFTDARAVKETLKILRRFFPYRTNCVPNNDRACLYYHLGLCPGVCIGKISLQEYRQNIKYIKDFFAGKRQRILNNLKRQLKMLRRMRDEPSLKRAENVEPYEFTPVAPLHIFRRAEPSEAYPASPRLRRVPSSRIHPVRSKASNGVHPWVYPPRADGFLRRRVEYKIENLEKVLAMSHILSFGEKIEGDIIELAKVLDLKKPPHRIEGYDVSNIMGTLATASMVVFTAGQTDKSQYRKFKIKTVHGANDVAMLKEILRRRFNHYINQEIPSSISIKNPPSRPPHLVYAMAYTRWGKEKSKNKQGSVWPKPDLVVVDGGRPQLGAAMEVWREFKLDIPIVSLAKRLEEIFVPNQLNPIVLPRTSGALHLLQRVRDEAHRFAVSYHKVLRRKQLLFR</sequence>
<evidence type="ECO:0000256" key="2">
    <source>
        <dbReference type="ARBA" id="ARBA00022763"/>
    </source>
</evidence>
<dbReference type="Proteomes" id="UP000176846">
    <property type="component" value="Unassembled WGS sequence"/>
</dbReference>
<evidence type="ECO:0000259" key="7">
    <source>
        <dbReference type="PROSITE" id="PS50165"/>
    </source>
</evidence>
<keyword evidence="4" id="KW-0267">Excision nuclease</keyword>
<dbReference type="SUPFAM" id="SSF82771">
    <property type="entry name" value="GIY-YIG endonuclease"/>
    <property type="match status" value="1"/>
</dbReference>
<organism evidence="8 9">
    <name type="scientific">Candidatus Uhrbacteria bacterium RIFCSPLOWO2_01_FULL_47_25</name>
    <dbReference type="NCBI Taxonomy" id="1802402"/>
    <lineage>
        <taxon>Bacteria</taxon>
        <taxon>Candidatus Uhriibacteriota</taxon>
    </lineage>
</organism>
<evidence type="ECO:0000256" key="5">
    <source>
        <dbReference type="ARBA" id="ARBA00023204"/>
    </source>
</evidence>
<keyword evidence="2" id="KW-0227">DNA damage</keyword>
<dbReference type="PROSITE" id="PS50164">
    <property type="entry name" value="GIY_YIG"/>
    <property type="match status" value="1"/>
</dbReference>
<keyword evidence="1" id="KW-0963">Cytoplasm</keyword>
<dbReference type="FunFam" id="3.40.1440.10:FF:000001">
    <property type="entry name" value="UvrABC system protein C"/>
    <property type="match status" value="1"/>
</dbReference>
<name>A0A1F7UTJ1_9BACT</name>
<evidence type="ECO:0000313" key="9">
    <source>
        <dbReference type="Proteomes" id="UP000176846"/>
    </source>
</evidence>
<dbReference type="Gene3D" id="3.30.420.340">
    <property type="entry name" value="UvrC, RNAse H endonuclease domain"/>
    <property type="match status" value="1"/>
</dbReference>
<dbReference type="InterPro" id="IPR000305">
    <property type="entry name" value="GIY-YIG_endonuc"/>
</dbReference>
<keyword evidence="3" id="KW-0228">DNA excision</keyword>
<evidence type="ECO:0000256" key="1">
    <source>
        <dbReference type="ARBA" id="ARBA00022490"/>
    </source>
</evidence>
<dbReference type="InterPro" id="IPR038476">
    <property type="entry name" value="UvrC_RNase_H_dom_sf"/>
</dbReference>
<dbReference type="InterPro" id="IPR035901">
    <property type="entry name" value="GIY-YIG_endonuc_sf"/>
</dbReference>
<gene>
    <name evidence="8" type="ORF">A2936_04460</name>
</gene>
<feature type="domain" description="GIY-YIG" evidence="6">
    <location>
        <begin position="11"/>
        <end position="90"/>
    </location>
</feature>
<dbReference type="GO" id="GO:0006289">
    <property type="term" value="P:nucleotide-excision repair"/>
    <property type="evidence" value="ECO:0007669"/>
    <property type="project" value="InterPro"/>
</dbReference>
<dbReference type="CDD" id="cd10434">
    <property type="entry name" value="GIY-YIG_UvrC_Cho"/>
    <property type="match status" value="1"/>
</dbReference>
<dbReference type="SMART" id="SM00465">
    <property type="entry name" value="GIYc"/>
    <property type="match status" value="1"/>
</dbReference>
<dbReference type="InterPro" id="IPR047296">
    <property type="entry name" value="GIY-YIG_UvrC_Cho"/>
</dbReference>
<evidence type="ECO:0000256" key="4">
    <source>
        <dbReference type="ARBA" id="ARBA00022881"/>
    </source>
</evidence>
<dbReference type="PANTHER" id="PTHR30562:SF1">
    <property type="entry name" value="UVRABC SYSTEM PROTEIN C"/>
    <property type="match status" value="1"/>
</dbReference>
<dbReference type="GO" id="GO:0009380">
    <property type="term" value="C:excinuclease repair complex"/>
    <property type="evidence" value="ECO:0007669"/>
    <property type="project" value="TreeGrafter"/>
</dbReference>
<evidence type="ECO:0000313" key="8">
    <source>
        <dbReference type="EMBL" id="OGL81612.1"/>
    </source>
</evidence>
<dbReference type="Pfam" id="PF01541">
    <property type="entry name" value="GIY-YIG"/>
    <property type="match status" value="1"/>
</dbReference>
<feature type="domain" description="UvrC family homology region profile" evidence="7">
    <location>
        <begin position="309"/>
        <end position="453"/>
    </location>
</feature>
<dbReference type="Pfam" id="PF08459">
    <property type="entry name" value="UvrC_RNaseH_dom"/>
    <property type="match status" value="1"/>
</dbReference>
<protein>
    <recommendedName>
        <fullName evidence="10">Excinuclease ABC subunit C</fullName>
    </recommendedName>
</protein>